<dbReference type="PANTHER" id="PTHR31752">
    <property type="entry name" value="AUXIN EFFLUX CARRIER COMPONENT 1B-RELATED"/>
    <property type="match status" value="1"/>
</dbReference>
<sequence length="433" mass="47640">MRIHCKESMHPTSLASYLQLKKCCLSSIDINMLLSDNNYTSHRLRLPIVNCFSHSILSIVEANINNQEKRMIGLEDVYKVVVAMVPLYVATVLGYGSVKWWHIFTPDQCQAINRLVCYFTLPLFTFEFTAHIDPFNMNYLFIAADAISKVVIVIVLVFWAKCSSKGSYPWSITSFSLSTLTNSLVVGVPLLKAMYGQIGVDLVVQSSVIQAIVWLTILLFVLELRKTRSDTLSSMATSLDSQSHVVSLESAKDVQTNDHVVEGLSTTKPSFCSVMKIVWLKLALNPNTYASLVGIVWAFVSNRWHIETPSIMEGSVLIMSRAGTGTAMFNMGIFMALQEKLIACGPPLTIFGMVLKFIAGPAAMAIGAIAVGLHGDVLRVAIIQAALPQSITSFIYAKEYGLHADVLSTAVIFGMLASLPILVGYYAVLEYLN</sequence>
<gene>
    <name evidence="9" type="ORF">HUJ06_026816</name>
</gene>
<protein>
    <recommendedName>
        <fullName evidence="8">Auxin efflux carrier component</fullName>
    </recommendedName>
</protein>
<dbReference type="Proteomes" id="UP000607653">
    <property type="component" value="Unassembled WGS sequence"/>
</dbReference>
<dbReference type="InterPro" id="IPR004776">
    <property type="entry name" value="Mem_transp_PIN-like"/>
</dbReference>
<dbReference type="AlphaFoldDB" id="A0A822XZ92"/>
<feature type="transmembrane region" description="Helical" evidence="8">
    <location>
        <begin position="409"/>
        <end position="428"/>
    </location>
</feature>
<keyword evidence="7 8" id="KW-0927">Auxin signaling pathway</keyword>
<evidence type="ECO:0000256" key="8">
    <source>
        <dbReference type="RuleBase" id="RU362108"/>
    </source>
</evidence>
<evidence type="ECO:0000256" key="3">
    <source>
        <dbReference type="ARBA" id="ARBA00022448"/>
    </source>
</evidence>
<dbReference type="GO" id="GO:0016020">
    <property type="term" value="C:membrane"/>
    <property type="evidence" value="ECO:0007669"/>
    <property type="project" value="UniProtKB-SubCell"/>
</dbReference>
<dbReference type="InterPro" id="IPR051107">
    <property type="entry name" value="Auxin_Efflux_Carrier"/>
</dbReference>
<feature type="transmembrane region" description="Helical" evidence="8">
    <location>
        <begin position="203"/>
        <end position="222"/>
    </location>
</feature>
<evidence type="ECO:0000313" key="9">
    <source>
        <dbReference type="EMBL" id="DAD25352.1"/>
    </source>
</evidence>
<keyword evidence="4 8" id="KW-0812">Transmembrane</keyword>
<evidence type="ECO:0000256" key="7">
    <source>
        <dbReference type="ARBA" id="ARBA00023294"/>
    </source>
</evidence>
<dbReference type="Pfam" id="PF03547">
    <property type="entry name" value="Mem_trans"/>
    <property type="match status" value="1"/>
</dbReference>
<proteinExistence type="inferred from homology"/>
<organism evidence="9 10">
    <name type="scientific">Nelumbo nucifera</name>
    <name type="common">Sacred lotus</name>
    <dbReference type="NCBI Taxonomy" id="4432"/>
    <lineage>
        <taxon>Eukaryota</taxon>
        <taxon>Viridiplantae</taxon>
        <taxon>Streptophyta</taxon>
        <taxon>Embryophyta</taxon>
        <taxon>Tracheophyta</taxon>
        <taxon>Spermatophyta</taxon>
        <taxon>Magnoliopsida</taxon>
        <taxon>Proteales</taxon>
        <taxon>Nelumbonaceae</taxon>
        <taxon>Nelumbo</taxon>
    </lineage>
</organism>
<keyword evidence="6 8" id="KW-0472">Membrane</keyword>
<comment type="subcellular location">
    <subcellularLocation>
        <location evidence="1 8">Membrane</location>
        <topology evidence="1 8">Multi-pass membrane protein</topology>
    </subcellularLocation>
</comment>
<dbReference type="NCBIfam" id="TIGR00946">
    <property type="entry name" value="2a69"/>
    <property type="match status" value="1"/>
</dbReference>
<feature type="transmembrane region" description="Helical" evidence="8">
    <location>
        <begin position="318"/>
        <end position="337"/>
    </location>
</feature>
<evidence type="ECO:0000256" key="5">
    <source>
        <dbReference type="ARBA" id="ARBA00022989"/>
    </source>
</evidence>
<dbReference type="EMBL" id="DUZY01000001">
    <property type="protein sequence ID" value="DAD25352.1"/>
    <property type="molecule type" value="Genomic_DNA"/>
</dbReference>
<feature type="transmembrane region" description="Helical" evidence="8">
    <location>
        <begin position="77"/>
        <end position="98"/>
    </location>
</feature>
<evidence type="ECO:0000256" key="2">
    <source>
        <dbReference type="ARBA" id="ARBA00009177"/>
    </source>
</evidence>
<feature type="transmembrane region" description="Helical" evidence="8">
    <location>
        <begin position="172"/>
        <end position="191"/>
    </location>
</feature>
<comment type="similarity">
    <text evidence="2 8">Belongs to the auxin efflux carrier (TC 2.A.69.1) family.</text>
</comment>
<evidence type="ECO:0000256" key="1">
    <source>
        <dbReference type="ARBA" id="ARBA00004141"/>
    </source>
</evidence>
<dbReference type="PANTHER" id="PTHR31752:SF2">
    <property type="entry name" value="AUXIN EFFLUX CARRIER COMPONENT 5"/>
    <property type="match status" value="1"/>
</dbReference>
<feature type="transmembrane region" description="Helical" evidence="8">
    <location>
        <begin position="349"/>
        <end position="371"/>
    </location>
</feature>
<reference evidence="9 10" key="1">
    <citation type="journal article" date="2020" name="Mol. Biol. Evol.">
        <title>Distinct Expression and Methylation Patterns for Genes with Different Fates following a Single Whole-Genome Duplication in Flowering Plants.</title>
        <authorList>
            <person name="Shi T."/>
            <person name="Rahmani R.S."/>
            <person name="Gugger P.F."/>
            <person name="Wang M."/>
            <person name="Li H."/>
            <person name="Zhang Y."/>
            <person name="Li Z."/>
            <person name="Wang Q."/>
            <person name="Van de Peer Y."/>
            <person name="Marchal K."/>
            <person name="Chen J."/>
        </authorList>
    </citation>
    <scope>NUCLEOTIDE SEQUENCE [LARGE SCALE GENOMIC DNA]</scope>
    <source>
        <tissue evidence="9">Leaf</tissue>
    </source>
</reference>
<dbReference type="GO" id="GO:0009734">
    <property type="term" value="P:auxin-activated signaling pathway"/>
    <property type="evidence" value="ECO:0007669"/>
    <property type="project" value="UniProtKB-UniRule"/>
</dbReference>
<evidence type="ECO:0000313" key="10">
    <source>
        <dbReference type="Proteomes" id="UP000607653"/>
    </source>
</evidence>
<name>A0A822XZ92_NELNU</name>
<feature type="transmembrane region" description="Helical" evidence="8">
    <location>
        <begin position="278"/>
        <end position="298"/>
    </location>
</feature>
<accession>A0A822XZ92</accession>
<feature type="transmembrane region" description="Helical" evidence="8">
    <location>
        <begin position="139"/>
        <end position="160"/>
    </location>
</feature>
<comment type="caution">
    <text evidence="8">Lacks conserved residue(s) required for the propagation of feature annotation.</text>
</comment>
<keyword evidence="3 8" id="KW-0813">Transport</keyword>
<dbReference type="GO" id="GO:0055085">
    <property type="term" value="P:transmembrane transport"/>
    <property type="evidence" value="ECO:0007669"/>
    <property type="project" value="InterPro"/>
</dbReference>
<evidence type="ECO:0000256" key="4">
    <source>
        <dbReference type="ARBA" id="ARBA00022692"/>
    </source>
</evidence>
<keyword evidence="10" id="KW-1185">Reference proteome</keyword>
<comment type="function">
    <text evidence="8">May act as a component of the auxin efflux carrier.</text>
</comment>
<evidence type="ECO:0000256" key="6">
    <source>
        <dbReference type="ARBA" id="ARBA00023136"/>
    </source>
</evidence>
<comment type="caution">
    <text evidence="9">The sequence shown here is derived from an EMBL/GenBank/DDBJ whole genome shotgun (WGS) entry which is preliminary data.</text>
</comment>
<keyword evidence="5 8" id="KW-1133">Transmembrane helix</keyword>
<dbReference type="InterPro" id="IPR014024">
    <property type="entry name" value="Auxin_eff_plant"/>
</dbReference>